<organism evidence="2 3">
    <name type="scientific">Dispira parvispora</name>
    <dbReference type="NCBI Taxonomy" id="1520584"/>
    <lineage>
        <taxon>Eukaryota</taxon>
        <taxon>Fungi</taxon>
        <taxon>Fungi incertae sedis</taxon>
        <taxon>Zoopagomycota</taxon>
        <taxon>Kickxellomycotina</taxon>
        <taxon>Dimargaritomycetes</taxon>
        <taxon>Dimargaritales</taxon>
        <taxon>Dimargaritaceae</taxon>
        <taxon>Dispira</taxon>
    </lineage>
</organism>
<dbReference type="EMBL" id="JANBPY010003836">
    <property type="protein sequence ID" value="KAJ1950061.1"/>
    <property type="molecule type" value="Genomic_DNA"/>
</dbReference>
<evidence type="ECO:0000313" key="3">
    <source>
        <dbReference type="Proteomes" id="UP001150925"/>
    </source>
</evidence>
<gene>
    <name evidence="2" type="ORF">IWQ62_006636</name>
</gene>
<evidence type="ECO:0000256" key="1">
    <source>
        <dbReference type="SAM" id="MobiDB-lite"/>
    </source>
</evidence>
<dbReference type="AlphaFoldDB" id="A0A9W8E3G3"/>
<sequence>MVEWVKRAVELSLPLSTDAEAYQSTLSQLAYQEYSSPVLFALMPWAVEIMVFSLALEDHSLGGVAPTPSLSHHNPVLTLLTDAITGFDILTVCPSVPNVRVLQLVAALFALLPTHAFTRPMVSFLVQSVKDPSLTGPLQESSPTVTLPQFQTVDVTTTSVSSNGQSVGDNIPDVSVTPLLDLPPLIQAIFNPFYLNDANFFGNVPNTLLTFFHALVQYAGTEVYHYLHVALRNVRSAAVATAAAAVRSQLSDGGLLSSGGNVGVAPLSRPGENATNFGMATGGSNSGNGGGIGNNGGAVRLSQPDVPYTPSPAVPATPSRILQTLAPSPYPFVSTPTPFLTRQSSSVRQVAPGAGDDGDNRMDTSLGNLPDEMVPAFDLVDEHYHVPADAPIHEAATNPLVSDCQALYIFAL</sequence>
<feature type="region of interest" description="Disordered" evidence="1">
    <location>
        <begin position="273"/>
        <end position="301"/>
    </location>
</feature>
<name>A0A9W8E3G3_9FUNG</name>
<protein>
    <submittedName>
        <fullName evidence="2">Uncharacterized protein</fullName>
    </submittedName>
</protein>
<comment type="caution">
    <text evidence="2">The sequence shown here is derived from an EMBL/GenBank/DDBJ whole genome shotgun (WGS) entry which is preliminary data.</text>
</comment>
<keyword evidence="3" id="KW-1185">Reference proteome</keyword>
<feature type="compositionally biased region" description="Gly residues" evidence="1">
    <location>
        <begin position="280"/>
        <end position="296"/>
    </location>
</feature>
<feature type="region of interest" description="Disordered" evidence="1">
    <location>
        <begin position="341"/>
        <end position="364"/>
    </location>
</feature>
<accession>A0A9W8E3G3</accession>
<evidence type="ECO:0000313" key="2">
    <source>
        <dbReference type="EMBL" id="KAJ1950061.1"/>
    </source>
</evidence>
<reference evidence="2" key="1">
    <citation type="submission" date="2022-07" db="EMBL/GenBank/DDBJ databases">
        <title>Phylogenomic reconstructions and comparative analyses of Kickxellomycotina fungi.</title>
        <authorList>
            <person name="Reynolds N.K."/>
            <person name="Stajich J.E."/>
            <person name="Barry K."/>
            <person name="Grigoriev I.V."/>
            <person name="Crous P."/>
            <person name="Smith M.E."/>
        </authorList>
    </citation>
    <scope>NUCLEOTIDE SEQUENCE</scope>
    <source>
        <strain evidence="2">RSA 1196</strain>
    </source>
</reference>
<feature type="non-terminal residue" evidence="2">
    <location>
        <position position="412"/>
    </location>
</feature>
<proteinExistence type="predicted"/>
<dbReference type="Proteomes" id="UP001150925">
    <property type="component" value="Unassembled WGS sequence"/>
</dbReference>